<evidence type="ECO:0000313" key="3">
    <source>
        <dbReference type="Proteomes" id="UP000660554"/>
    </source>
</evidence>
<evidence type="ECO:0000313" key="2">
    <source>
        <dbReference type="EMBL" id="GHI17594.1"/>
    </source>
</evidence>
<dbReference type="Proteomes" id="UP000660554">
    <property type="component" value="Unassembled WGS sequence"/>
</dbReference>
<comment type="caution">
    <text evidence="2">The sequence shown here is derived from an EMBL/GenBank/DDBJ whole genome shotgun (WGS) entry which is preliminary data.</text>
</comment>
<protein>
    <submittedName>
        <fullName evidence="2">Uncharacterized protein</fullName>
    </submittedName>
</protein>
<name>A0ABQ3NXU3_STRVG</name>
<feature type="region of interest" description="Disordered" evidence="1">
    <location>
        <begin position="33"/>
        <end position="100"/>
    </location>
</feature>
<evidence type="ECO:0000256" key="1">
    <source>
        <dbReference type="SAM" id="MobiDB-lite"/>
    </source>
</evidence>
<sequence length="100" mass="10849">MHEGVADVRLIVREIQFPAEDQHGPVVDVDRVAERGHGILPPSPPGRSGPEPLLKAVQHQSPAAGHTPHQRREAPPHAPRSAPAGTYLGWKGYRRDGVKP</sequence>
<gene>
    <name evidence="2" type="ORF">Scinn_70570</name>
</gene>
<proteinExistence type="predicted"/>
<dbReference type="EMBL" id="BNDV01000017">
    <property type="protein sequence ID" value="GHI17594.1"/>
    <property type="molecule type" value="Genomic_DNA"/>
</dbReference>
<reference evidence="3" key="1">
    <citation type="submission" date="2020-09" db="EMBL/GenBank/DDBJ databases">
        <title>Whole genome shotgun sequence of Streptomyces cinnamonensis NBRC 15873.</title>
        <authorList>
            <person name="Komaki H."/>
            <person name="Tamura T."/>
        </authorList>
    </citation>
    <scope>NUCLEOTIDE SEQUENCE [LARGE SCALE GENOMIC DNA]</scope>
    <source>
        <strain evidence="3">NBRC 15873</strain>
    </source>
</reference>
<accession>A0ABQ3NXU3</accession>
<organism evidence="2 3">
    <name type="scientific">Streptomyces virginiae</name>
    <name type="common">Streptomyces cinnamonensis</name>
    <dbReference type="NCBI Taxonomy" id="1961"/>
    <lineage>
        <taxon>Bacteria</taxon>
        <taxon>Bacillati</taxon>
        <taxon>Actinomycetota</taxon>
        <taxon>Actinomycetes</taxon>
        <taxon>Kitasatosporales</taxon>
        <taxon>Streptomycetaceae</taxon>
        <taxon>Streptomyces</taxon>
    </lineage>
</organism>
<keyword evidence="3" id="KW-1185">Reference proteome</keyword>